<keyword evidence="2" id="KW-1185">Reference proteome</keyword>
<comment type="caution">
    <text evidence="1">The sequence shown here is derived from an EMBL/GenBank/DDBJ whole genome shotgun (WGS) entry which is preliminary data.</text>
</comment>
<evidence type="ECO:0000313" key="1">
    <source>
        <dbReference type="EMBL" id="CAI6354983.1"/>
    </source>
</evidence>
<organism evidence="1 2">
    <name type="scientific">Macrosiphum euphorbiae</name>
    <name type="common">potato aphid</name>
    <dbReference type="NCBI Taxonomy" id="13131"/>
    <lineage>
        <taxon>Eukaryota</taxon>
        <taxon>Metazoa</taxon>
        <taxon>Ecdysozoa</taxon>
        <taxon>Arthropoda</taxon>
        <taxon>Hexapoda</taxon>
        <taxon>Insecta</taxon>
        <taxon>Pterygota</taxon>
        <taxon>Neoptera</taxon>
        <taxon>Paraneoptera</taxon>
        <taxon>Hemiptera</taxon>
        <taxon>Sternorrhyncha</taxon>
        <taxon>Aphidomorpha</taxon>
        <taxon>Aphidoidea</taxon>
        <taxon>Aphididae</taxon>
        <taxon>Macrosiphini</taxon>
        <taxon>Macrosiphum</taxon>
    </lineage>
</organism>
<dbReference type="Proteomes" id="UP001160148">
    <property type="component" value="Unassembled WGS sequence"/>
</dbReference>
<name>A0AAV0WGS9_9HEMI</name>
<evidence type="ECO:0000313" key="2">
    <source>
        <dbReference type="Proteomes" id="UP001160148"/>
    </source>
</evidence>
<accession>A0AAV0WGS9</accession>
<protein>
    <submittedName>
        <fullName evidence="1">Uncharacterized protein</fullName>
    </submittedName>
</protein>
<gene>
    <name evidence="1" type="ORF">MEUPH1_LOCUS10894</name>
</gene>
<reference evidence="1 2" key="1">
    <citation type="submission" date="2023-01" db="EMBL/GenBank/DDBJ databases">
        <authorList>
            <person name="Whitehead M."/>
        </authorList>
    </citation>
    <scope>NUCLEOTIDE SEQUENCE [LARGE SCALE GENOMIC DNA]</scope>
</reference>
<proteinExistence type="predicted"/>
<sequence>MRLNDAQPNVACVDITRDEMSYESNCRATKLPRRNNGIPCSRHPDQLSSLPSHVSTATLLNTTVIKAAVVVPINCSGRLWPTSLLLYSVPKENGHFGRPVFVGRCASPTNDP</sequence>
<dbReference type="EMBL" id="CARXXK010000002">
    <property type="protein sequence ID" value="CAI6354983.1"/>
    <property type="molecule type" value="Genomic_DNA"/>
</dbReference>
<dbReference type="AlphaFoldDB" id="A0AAV0WGS9"/>